<dbReference type="Pfam" id="PF00249">
    <property type="entry name" value="Myb_DNA-binding"/>
    <property type="match status" value="1"/>
</dbReference>
<comment type="caution">
    <text evidence="4">The sequence shown here is derived from an EMBL/GenBank/DDBJ whole genome shotgun (WGS) entry which is preliminary data.</text>
</comment>
<dbReference type="PROSITE" id="PS50090">
    <property type="entry name" value="MYB_LIKE"/>
    <property type="match status" value="1"/>
</dbReference>
<feature type="domain" description="Myb-like" evidence="2">
    <location>
        <begin position="145"/>
        <end position="194"/>
    </location>
</feature>
<evidence type="ECO:0000313" key="5">
    <source>
        <dbReference type="Proteomes" id="UP000799439"/>
    </source>
</evidence>
<dbReference type="EMBL" id="ML996087">
    <property type="protein sequence ID" value="KAF2151767.1"/>
    <property type="molecule type" value="Genomic_DNA"/>
</dbReference>
<dbReference type="InterPro" id="IPR050560">
    <property type="entry name" value="MYB_TF"/>
</dbReference>
<protein>
    <recommendedName>
        <fullName evidence="6">HTH myb-type domain-containing protein</fullName>
    </recommendedName>
</protein>
<name>A0A9P4MG47_9PEZI</name>
<dbReference type="PROSITE" id="PS51294">
    <property type="entry name" value="HTH_MYB"/>
    <property type="match status" value="1"/>
</dbReference>
<evidence type="ECO:0008006" key="6">
    <source>
        <dbReference type="Google" id="ProtNLM"/>
    </source>
</evidence>
<dbReference type="PANTHER" id="PTHR45614:SF238">
    <property type="entry name" value="MYB-LIKE TRANSCRIPTION FACTOR (EUROFUNG)"/>
    <property type="match status" value="1"/>
</dbReference>
<dbReference type="OrthoDB" id="2143914at2759"/>
<dbReference type="InterPro" id="IPR001005">
    <property type="entry name" value="SANT/Myb"/>
</dbReference>
<dbReference type="PANTHER" id="PTHR45614">
    <property type="entry name" value="MYB PROTEIN-RELATED"/>
    <property type="match status" value="1"/>
</dbReference>
<dbReference type="GO" id="GO:0000278">
    <property type="term" value="P:mitotic cell cycle"/>
    <property type="evidence" value="ECO:0007669"/>
    <property type="project" value="TreeGrafter"/>
</dbReference>
<dbReference type="SMART" id="SM00717">
    <property type="entry name" value="SANT"/>
    <property type="match status" value="1"/>
</dbReference>
<dbReference type="InterPro" id="IPR017930">
    <property type="entry name" value="Myb_dom"/>
</dbReference>
<dbReference type="GO" id="GO:0000978">
    <property type="term" value="F:RNA polymerase II cis-regulatory region sequence-specific DNA binding"/>
    <property type="evidence" value="ECO:0007669"/>
    <property type="project" value="TreeGrafter"/>
</dbReference>
<dbReference type="GO" id="GO:0005634">
    <property type="term" value="C:nucleus"/>
    <property type="evidence" value="ECO:0007669"/>
    <property type="project" value="TreeGrafter"/>
</dbReference>
<feature type="domain" description="HTH myb-type" evidence="3">
    <location>
        <begin position="145"/>
        <end position="198"/>
    </location>
</feature>
<dbReference type="GO" id="GO:0045944">
    <property type="term" value="P:positive regulation of transcription by RNA polymerase II"/>
    <property type="evidence" value="ECO:0007669"/>
    <property type="project" value="TreeGrafter"/>
</dbReference>
<dbReference type="Proteomes" id="UP000799439">
    <property type="component" value="Unassembled WGS sequence"/>
</dbReference>
<gene>
    <name evidence="4" type="ORF">K461DRAFT_156600</name>
</gene>
<evidence type="ECO:0000259" key="3">
    <source>
        <dbReference type="PROSITE" id="PS51294"/>
    </source>
</evidence>
<evidence type="ECO:0000259" key="2">
    <source>
        <dbReference type="PROSITE" id="PS50090"/>
    </source>
</evidence>
<sequence>MSSHTAGNYLNPSHFQHTYNTAYQPPAPTSFYPQQNYVSHQLPLAQPDQQHYHQPGLALQSYHHTSTLSGGVGRKRGASELDTPPLGGNVGMTPLSPYSVTSQGMLGGAGPGPSAGGHPSGLGISSLGHAHGMQDAGTPAQPPPKKGRTNTPWTREEEQRLKHMRDAGNSWSEIAKMFPNRTEGSVKKHWYKDMHYTEISEDEGTFKQALLSAIKEYEGNKWKIIGQKMGKPAKVPSLPSV</sequence>
<dbReference type="SUPFAM" id="SSF46689">
    <property type="entry name" value="Homeodomain-like"/>
    <property type="match status" value="1"/>
</dbReference>
<feature type="region of interest" description="Disordered" evidence="1">
    <location>
        <begin position="66"/>
        <end position="158"/>
    </location>
</feature>
<dbReference type="AlphaFoldDB" id="A0A9P4MG47"/>
<dbReference type="Gene3D" id="1.10.10.60">
    <property type="entry name" value="Homeodomain-like"/>
    <property type="match status" value="1"/>
</dbReference>
<evidence type="ECO:0000313" key="4">
    <source>
        <dbReference type="EMBL" id="KAF2151767.1"/>
    </source>
</evidence>
<proteinExistence type="predicted"/>
<keyword evidence="5" id="KW-1185">Reference proteome</keyword>
<dbReference type="CDD" id="cd00167">
    <property type="entry name" value="SANT"/>
    <property type="match status" value="1"/>
</dbReference>
<evidence type="ECO:0000256" key="1">
    <source>
        <dbReference type="SAM" id="MobiDB-lite"/>
    </source>
</evidence>
<dbReference type="InterPro" id="IPR009057">
    <property type="entry name" value="Homeodomain-like_sf"/>
</dbReference>
<organism evidence="4 5">
    <name type="scientific">Myriangium duriaei CBS 260.36</name>
    <dbReference type="NCBI Taxonomy" id="1168546"/>
    <lineage>
        <taxon>Eukaryota</taxon>
        <taxon>Fungi</taxon>
        <taxon>Dikarya</taxon>
        <taxon>Ascomycota</taxon>
        <taxon>Pezizomycotina</taxon>
        <taxon>Dothideomycetes</taxon>
        <taxon>Dothideomycetidae</taxon>
        <taxon>Myriangiales</taxon>
        <taxon>Myriangiaceae</taxon>
        <taxon>Myriangium</taxon>
    </lineage>
</organism>
<reference evidence="4" key="1">
    <citation type="journal article" date="2020" name="Stud. Mycol.">
        <title>101 Dothideomycetes genomes: a test case for predicting lifestyles and emergence of pathogens.</title>
        <authorList>
            <person name="Haridas S."/>
            <person name="Albert R."/>
            <person name="Binder M."/>
            <person name="Bloem J."/>
            <person name="Labutti K."/>
            <person name="Salamov A."/>
            <person name="Andreopoulos B."/>
            <person name="Baker S."/>
            <person name="Barry K."/>
            <person name="Bills G."/>
            <person name="Bluhm B."/>
            <person name="Cannon C."/>
            <person name="Castanera R."/>
            <person name="Culley D."/>
            <person name="Daum C."/>
            <person name="Ezra D."/>
            <person name="Gonzalez J."/>
            <person name="Henrissat B."/>
            <person name="Kuo A."/>
            <person name="Liang C."/>
            <person name="Lipzen A."/>
            <person name="Lutzoni F."/>
            <person name="Magnuson J."/>
            <person name="Mondo S."/>
            <person name="Nolan M."/>
            <person name="Ohm R."/>
            <person name="Pangilinan J."/>
            <person name="Park H.-J."/>
            <person name="Ramirez L."/>
            <person name="Alfaro M."/>
            <person name="Sun H."/>
            <person name="Tritt A."/>
            <person name="Yoshinaga Y."/>
            <person name="Zwiers L.-H."/>
            <person name="Turgeon B."/>
            <person name="Goodwin S."/>
            <person name="Spatafora J."/>
            <person name="Crous P."/>
            <person name="Grigoriev I."/>
        </authorList>
    </citation>
    <scope>NUCLEOTIDE SEQUENCE</scope>
    <source>
        <strain evidence="4">CBS 260.36</strain>
    </source>
</reference>
<accession>A0A9P4MG47</accession>
<feature type="compositionally biased region" description="Gly residues" evidence="1">
    <location>
        <begin position="105"/>
        <end position="120"/>
    </location>
</feature>
<dbReference type="GO" id="GO:0000981">
    <property type="term" value="F:DNA-binding transcription factor activity, RNA polymerase II-specific"/>
    <property type="evidence" value="ECO:0007669"/>
    <property type="project" value="TreeGrafter"/>
</dbReference>